<comment type="similarity">
    <text evidence="8">In the C-terminal section; belongs to the anthranilate phosphoribosyltransferase family.</text>
</comment>
<name>A0A0J8D529_CLOCY</name>
<keyword evidence="2 9" id="KW-0028">Amino-acid biosynthesis</keyword>
<proteinExistence type="inferred from homology"/>
<accession>A0A0J8D529</accession>
<feature type="binding site" evidence="9">
    <location>
        <position position="82"/>
    </location>
    <ligand>
        <name>anthranilate</name>
        <dbReference type="ChEBI" id="CHEBI:16567"/>
        <label>1</label>
    </ligand>
</feature>
<keyword evidence="3 9" id="KW-0328">Glycosyltransferase</keyword>
<dbReference type="STRING" id="1121307.CLCY_1c01560"/>
<dbReference type="AlphaFoldDB" id="A0A0J8D529"/>
<keyword evidence="6 9" id="KW-0057">Aromatic amino acid biosynthesis</keyword>
<comment type="function">
    <text evidence="9">Catalyzes the transfer of the phosphoribosyl group of 5-phosphorylribose-1-pyrophosphate (PRPP) to anthranilate to yield N-(5'-phosphoribosyl)-anthranilate (PRA).</text>
</comment>
<dbReference type="SUPFAM" id="SSF47648">
    <property type="entry name" value="Nucleoside phosphorylase/phosphoribosyltransferase N-terminal domain"/>
    <property type="match status" value="1"/>
</dbReference>
<dbReference type="PANTHER" id="PTHR43285:SF2">
    <property type="entry name" value="ANTHRANILATE PHOSPHORIBOSYLTRANSFERASE"/>
    <property type="match status" value="1"/>
</dbReference>
<protein>
    <recommendedName>
        <fullName evidence="9">Anthranilate phosphoribosyltransferase</fullName>
        <ecNumber evidence="9">2.4.2.18</ecNumber>
    </recommendedName>
</protein>
<dbReference type="InterPro" id="IPR035902">
    <property type="entry name" value="Nuc_phospho_transferase"/>
</dbReference>
<feature type="binding site" evidence="9">
    <location>
        <position position="227"/>
    </location>
    <ligand>
        <name>Mg(2+)</name>
        <dbReference type="ChEBI" id="CHEBI:18420"/>
        <label>2</label>
    </ligand>
</feature>
<evidence type="ECO:0000313" key="13">
    <source>
        <dbReference type="Proteomes" id="UP000036756"/>
    </source>
</evidence>
<comment type="subunit">
    <text evidence="9">Homodimer.</text>
</comment>
<feature type="binding site" evidence="9">
    <location>
        <position position="228"/>
    </location>
    <ligand>
        <name>Mg(2+)</name>
        <dbReference type="ChEBI" id="CHEBI:18420"/>
        <label>1</label>
    </ligand>
</feature>
<sequence length="338" mass="36384">MGILREYLLKISEKNDLSFEEAKEVSKHILSGDVTEAEIGAFLLSLRTKGEIDNEIAGMASGMREVGTRFKGVNGFIIDNCGTGGDNLGTFNISTTASFVLAGAGLKVAKHGNRSISSKSGSSDLLSELGVKIDLDASRIENILEEVGIVFLFAPKMHPLMKNVMQTRVNLQVPTVFNLLGPLTNPFDLDGQLLGIYRRELVPKIASILSILGRKNAIVVNGFGGMDEASLEGENYIAVLRDGIVEEKYISGSDFGFNTIKNSELKGGTPKENAKITLDILNGKKGAHRDIVIFNAALGLLASNFVRDIKEGVEIATESIDSGKAINKLNLLAKESNR</sequence>
<evidence type="ECO:0000256" key="2">
    <source>
        <dbReference type="ARBA" id="ARBA00022605"/>
    </source>
</evidence>
<evidence type="ECO:0000256" key="7">
    <source>
        <dbReference type="ARBA" id="ARBA00052328"/>
    </source>
</evidence>
<keyword evidence="9" id="KW-0460">Magnesium</keyword>
<dbReference type="NCBIfam" id="TIGR01245">
    <property type="entry name" value="trpD"/>
    <property type="match status" value="1"/>
</dbReference>
<feature type="binding site" evidence="9">
    <location>
        <begin position="92"/>
        <end position="95"/>
    </location>
    <ligand>
        <name>5-phospho-alpha-D-ribose 1-diphosphate</name>
        <dbReference type="ChEBI" id="CHEBI:58017"/>
    </ligand>
</feature>
<feature type="domain" description="Glycosyl transferase family 3 N-terminal" evidence="11">
    <location>
        <begin position="5"/>
        <end position="66"/>
    </location>
</feature>
<evidence type="ECO:0000256" key="3">
    <source>
        <dbReference type="ARBA" id="ARBA00022676"/>
    </source>
</evidence>
<feature type="binding site" evidence="9">
    <location>
        <position position="113"/>
    </location>
    <ligand>
        <name>anthranilate</name>
        <dbReference type="ChEBI" id="CHEBI:16567"/>
        <label>1</label>
    </ligand>
</feature>
<comment type="caution">
    <text evidence="12">The sequence shown here is derived from an EMBL/GenBank/DDBJ whole genome shotgun (WGS) entry which is preliminary data.</text>
</comment>
<dbReference type="InterPro" id="IPR017459">
    <property type="entry name" value="Glycosyl_Trfase_fam3_N_dom"/>
</dbReference>
<dbReference type="SUPFAM" id="SSF52418">
    <property type="entry name" value="Nucleoside phosphorylase/phosphoribosyltransferase catalytic domain"/>
    <property type="match status" value="1"/>
</dbReference>
<gene>
    <name evidence="9 12" type="primary">trpD</name>
    <name evidence="12" type="ORF">CLCY_1c01560</name>
</gene>
<dbReference type="EC" id="2.4.2.18" evidence="9"/>
<dbReference type="PATRIC" id="fig|1121307.3.peg.517"/>
<comment type="cofactor">
    <cofactor evidence="9">
        <name>Mg(2+)</name>
        <dbReference type="ChEBI" id="CHEBI:18420"/>
    </cofactor>
    <text evidence="9">Binds 2 magnesium ions per monomer.</text>
</comment>
<dbReference type="UniPathway" id="UPA00035">
    <property type="reaction ID" value="UER00041"/>
</dbReference>
<evidence type="ECO:0000259" key="10">
    <source>
        <dbReference type="Pfam" id="PF00591"/>
    </source>
</evidence>
<dbReference type="Gene3D" id="1.20.970.10">
    <property type="entry name" value="Transferase, Pyrimidine Nucleoside Phosphorylase, Chain C"/>
    <property type="match status" value="1"/>
</dbReference>
<comment type="similarity">
    <text evidence="9">Belongs to the anthranilate phosphoribosyltransferase family.</text>
</comment>
<feature type="domain" description="Glycosyl transferase family 3" evidence="10">
    <location>
        <begin position="77"/>
        <end position="325"/>
    </location>
</feature>
<dbReference type="GO" id="GO:0000287">
    <property type="term" value="F:magnesium ion binding"/>
    <property type="evidence" value="ECO:0007669"/>
    <property type="project" value="UniProtKB-UniRule"/>
</dbReference>
<keyword evidence="4 9" id="KW-0808">Transferase</keyword>
<evidence type="ECO:0000256" key="9">
    <source>
        <dbReference type="HAMAP-Rule" id="MF_00211"/>
    </source>
</evidence>
<dbReference type="InterPro" id="IPR005940">
    <property type="entry name" value="Anthranilate_Pribosyl_Tfrase"/>
</dbReference>
<dbReference type="OrthoDB" id="9806430at2"/>
<feature type="binding site" evidence="9">
    <location>
        <position position="94"/>
    </location>
    <ligand>
        <name>Mg(2+)</name>
        <dbReference type="ChEBI" id="CHEBI:18420"/>
        <label>1</label>
    </ligand>
</feature>
<reference evidence="12 13" key="1">
    <citation type="submission" date="2015-06" db="EMBL/GenBank/DDBJ databases">
        <title>Draft genome sequence of the purine-degrading Clostridium cylindrosporum HC-1 (DSM 605).</title>
        <authorList>
            <person name="Poehlein A."/>
            <person name="Schiel-Bengelsdorf B."/>
            <person name="Bengelsdorf F."/>
            <person name="Daniel R."/>
            <person name="Duerre P."/>
        </authorList>
    </citation>
    <scope>NUCLEOTIDE SEQUENCE [LARGE SCALE GENOMIC DNA]</scope>
    <source>
        <strain evidence="12 13">DSM 605</strain>
    </source>
</reference>
<comment type="catalytic activity">
    <reaction evidence="7 9">
        <text>N-(5-phospho-beta-D-ribosyl)anthranilate + diphosphate = 5-phospho-alpha-D-ribose 1-diphosphate + anthranilate</text>
        <dbReference type="Rhea" id="RHEA:11768"/>
        <dbReference type="ChEBI" id="CHEBI:16567"/>
        <dbReference type="ChEBI" id="CHEBI:18277"/>
        <dbReference type="ChEBI" id="CHEBI:33019"/>
        <dbReference type="ChEBI" id="CHEBI:58017"/>
        <dbReference type="EC" id="2.4.2.18"/>
    </reaction>
</comment>
<dbReference type="InterPro" id="IPR036320">
    <property type="entry name" value="Glycosyl_Trfase_fam3_N_dom_sf"/>
</dbReference>
<dbReference type="RefSeq" id="WP_048571321.1">
    <property type="nucleotide sequence ID" value="NZ_LFVU01000028.1"/>
</dbReference>
<feature type="binding site" evidence="9">
    <location>
        <begin position="110"/>
        <end position="118"/>
    </location>
    <ligand>
        <name>5-phospho-alpha-D-ribose 1-diphosphate</name>
        <dbReference type="ChEBI" id="CHEBI:58017"/>
    </ligand>
</feature>
<evidence type="ECO:0000256" key="6">
    <source>
        <dbReference type="ARBA" id="ARBA00023141"/>
    </source>
</evidence>
<dbReference type="GO" id="GO:0005829">
    <property type="term" value="C:cytosol"/>
    <property type="evidence" value="ECO:0007669"/>
    <property type="project" value="TreeGrafter"/>
</dbReference>
<evidence type="ECO:0000313" key="12">
    <source>
        <dbReference type="EMBL" id="KMT20922.1"/>
    </source>
</evidence>
<dbReference type="PANTHER" id="PTHR43285">
    <property type="entry name" value="ANTHRANILATE PHOSPHORIBOSYLTRANSFERASE"/>
    <property type="match status" value="1"/>
</dbReference>
<feature type="binding site" evidence="9">
    <location>
        <position position="168"/>
    </location>
    <ligand>
        <name>anthranilate</name>
        <dbReference type="ChEBI" id="CHEBI:16567"/>
        <label>2</label>
    </ligand>
</feature>
<dbReference type="Pfam" id="PF02885">
    <property type="entry name" value="Glycos_trans_3N"/>
    <property type="match status" value="1"/>
</dbReference>
<evidence type="ECO:0000256" key="4">
    <source>
        <dbReference type="ARBA" id="ARBA00022679"/>
    </source>
</evidence>
<comment type="pathway">
    <text evidence="1 9">Amino-acid biosynthesis; L-tryptophan biosynthesis; L-tryptophan from chorismate: step 2/5.</text>
</comment>
<dbReference type="GO" id="GO:0004048">
    <property type="term" value="F:anthranilate phosphoribosyltransferase activity"/>
    <property type="evidence" value="ECO:0007669"/>
    <property type="project" value="UniProtKB-UniRule"/>
</dbReference>
<evidence type="ECO:0000256" key="8">
    <source>
        <dbReference type="ARBA" id="ARBA00061188"/>
    </source>
</evidence>
<feature type="binding site" evidence="9">
    <location>
        <position position="90"/>
    </location>
    <ligand>
        <name>5-phospho-alpha-D-ribose 1-diphosphate</name>
        <dbReference type="ChEBI" id="CHEBI:58017"/>
    </ligand>
</feature>
<dbReference type="EMBL" id="LFVU01000028">
    <property type="protein sequence ID" value="KMT20922.1"/>
    <property type="molecule type" value="Genomic_DNA"/>
</dbReference>
<comment type="caution">
    <text evidence="9">Lacks conserved residue(s) required for the propagation of feature annotation.</text>
</comment>
<organism evidence="12 13">
    <name type="scientific">Clostridium cylindrosporum DSM 605</name>
    <dbReference type="NCBI Taxonomy" id="1121307"/>
    <lineage>
        <taxon>Bacteria</taxon>
        <taxon>Bacillati</taxon>
        <taxon>Bacillota</taxon>
        <taxon>Clostridia</taxon>
        <taxon>Eubacteriales</taxon>
        <taxon>Clostridiaceae</taxon>
        <taxon>Clostridium</taxon>
    </lineage>
</organism>
<keyword evidence="9" id="KW-0479">Metal-binding</keyword>
<dbReference type="Gene3D" id="3.40.1030.10">
    <property type="entry name" value="Nucleoside phosphorylase/phosphoribosyltransferase catalytic domain"/>
    <property type="match status" value="1"/>
</dbReference>
<dbReference type="GO" id="GO:0000162">
    <property type="term" value="P:L-tryptophan biosynthetic process"/>
    <property type="evidence" value="ECO:0007669"/>
    <property type="project" value="UniProtKB-UniRule"/>
</dbReference>
<evidence type="ECO:0000256" key="1">
    <source>
        <dbReference type="ARBA" id="ARBA00004907"/>
    </source>
</evidence>
<dbReference type="FunFam" id="3.40.1030.10:FF:000002">
    <property type="entry name" value="Anthranilate phosphoribosyltransferase"/>
    <property type="match status" value="1"/>
</dbReference>
<evidence type="ECO:0000256" key="5">
    <source>
        <dbReference type="ARBA" id="ARBA00022822"/>
    </source>
</evidence>
<keyword evidence="13" id="KW-1185">Reference proteome</keyword>
<dbReference type="HAMAP" id="MF_00211">
    <property type="entry name" value="TrpD"/>
    <property type="match status" value="1"/>
</dbReference>
<dbReference type="Proteomes" id="UP000036756">
    <property type="component" value="Unassembled WGS sequence"/>
</dbReference>
<feature type="binding site" evidence="9">
    <location>
        <begin position="85"/>
        <end position="86"/>
    </location>
    <ligand>
        <name>5-phospho-alpha-D-ribose 1-diphosphate</name>
        <dbReference type="ChEBI" id="CHEBI:58017"/>
    </ligand>
</feature>
<dbReference type="InterPro" id="IPR000312">
    <property type="entry name" value="Glycosyl_Trfase_fam3"/>
</dbReference>
<dbReference type="Pfam" id="PF00591">
    <property type="entry name" value="Glycos_transf_3"/>
    <property type="match status" value="1"/>
</dbReference>
<feature type="binding site" evidence="9">
    <location>
        <position position="82"/>
    </location>
    <ligand>
        <name>5-phospho-alpha-D-ribose 1-diphosphate</name>
        <dbReference type="ChEBI" id="CHEBI:58017"/>
    </ligand>
</feature>
<keyword evidence="5 9" id="KW-0822">Tryptophan biosynthesis</keyword>
<evidence type="ECO:0000259" key="11">
    <source>
        <dbReference type="Pfam" id="PF02885"/>
    </source>
</evidence>
<feature type="binding site" evidence="9">
    <location>
        <position position="122"/>
    </location>
    <ligand>
        <name>5-phospho-alpha-D-ribose 1-diphosphate</name>
        <dbReference type="ChEBI" id="CHEBI:58017"/>
    </ligand>
</feature>
<feature type="binding site" evidence="9">
    <location>
        <position position="228"/>
    </location>
    <ligand>
        <name>Mg(2+)</name>
        <dbReference type="ChEBI" id="CHEBI:18420"/>
        <label>2</label>
    </ligand>
</feature>